<dbReference type="RefSeq" id="WP_165832936.1">
    <property type="nucleotide sequence ID" value="NZ_CALXNT010000052.1"/>
</dbReference>
<feature type="compositionally biased region" description="Pro residues" evidence="6">
    <location>
        <begin position="315"/>
        <end position="326"/>
    </location>
</feature>
<comment type="subcellular location">
    <subcellularLocation>
        <location evidence="1">Membrane</location>
        <topology evidence="1">Multi-pass membrane protein</topology>
    </subcellularLocation>
</comment>
<gene>
    <name evidence="9" type="ORF">C8D82_11176</name>
    <name evidence="8" type="ORF">HF882_10930</name>
</gene>
<evidence type="ECO:0000256" key="2">
    <source>
        <dbReference type="ARBA" id="ARBA00009773"/>
    </source>
</evidence>
<feature type="transmembrane region" description="Helical" evidence="7">
    <location>
        <begin position="195"/>
        <end position="212"/>
    </location>
</feature>
<evidence type="ECO:0000256" key="6">
    <source>
        <dbReference type="SAM" id="MobiDB-lite"/>
    </source>
</evidence>
<feature type="transmembrane region" description="Helical" evidence="7">
    <location>
        <begin position="603"/>
        <end position="623"/>
    </location>
</feature>
<dbReference type="AlphaFoldDB" id="A0A2U1B1T5"/>
<dbReference type="EMBL" id="JABAEW010000018">
    <property type="protein sequence ID" value="NMD87097.1"/>
    <property type="molecule type" value="Genomic_DNA"/>
</dbReference>
<protein>
    <submittedName>
        <fullName evidence="8">AI-2E family transporter</fullName>
    </submittedName>
</protein>
<feature type="transmembrane region" description="Helical" evidence="7">
    <location>
        <begin position="271"/>
        <end position="293"/>
    </location>
</feature>
<evidence type="ECO:0000313" key="9">
    <source>
        <dbReference type="EMBL" id="PVY42619.1"/>
    </source>
</evidence>
<evidence type="ECO:0000256" key="5">
    <source>
        <dbReference type="ARBA" id="ARBA00023136"/>
    </source>
</evidence>
<dbReference type="Proteomes" id="UP000576225">
    <property type="component" value="Unassembled WGS sequence"/>
</dbReference>
<proteinExistence type="inferred from homology"/>
<feature type="transmembrane region" description="Helical" evidence="7">
    <location>
        <begin position="568"/>
        <end position="591"/>
    </location>
</feature>
<dbReference type="Pfam" id="PF01594">
    <property type="entry name" value="AI-2E_transport"/>
    <property type="match status" value="1"/>
</dbReference>
<dbReference type="InterPro" id="IPR002549">
    <property type="entry name" value="AI-2E-like"/>
</dbReference>
<keyword evidence="3 7" id="KW-0812">Transmembrane</keyword>
<evidence type="ECO:0000256" key="7">
    <source>
        <dbReference type="SAM" id="Phobius"/>
    </source>
</evidence>
<reference evidence="8 11" key="2">
    <citation type="submission" date="2020-04" db="EMBL/GenBank/DDBJ databases">
        <authorList>
            <person name="Hitch T.C.A."/>
            <person name="Wylensek D."/>
            <person name="Clavel T."/>
        </authorList>
    </citation>
    <scope>NUCLEOTIDE SEQUENCE [LARGE SCALE GENOMIC DNA]</scope>
    <source>
        <strain evidence="8 11">COR2-253-APC-1A</strain>
    </source>
</reference>
<feature type="transmembrane region" description="Helical" evidence="7">
    <location>
        <begin position="528"/>
        <end position="556"/>
    </location>
</feature>
<evidence type="ECO:0000313" key="10">
    <source>
        <dbReference type="Proteomes" id="UP000245959"/>
    </source>
</evidence>
<evidence type="ECO:0000256" key="4">
    <source>
        <dbReference type="ARBA" id="ARBA00022989"/>
    </source>
</evidence>
<comment type="similarity">
    <text evidence="2">Belongs to the autoinducer-2 exporter (AI-2E) (TC 2.A.86) family.</text>
</comment>
<reference evidence="9 10" key="1">
    <citation type="submission" date="2018-04" db="EMBL/GenBank/DDBJ databases">
        <title>Genomic Encyclopedia of Type Strains, Phase IV (KMG-IV): sequencing the most valuable type-strain genomes for metagenomic binning, comparative biology and taxonomic classification.</title>
        <authorList>
            <person name="Goeker M."/>
        </authorList>
    </citation>
    <scope>NUCLEOTIDE SEQUENCE [LARGE SCALE GENOMIC DNA]</scope>
    <source>
        <strain evidence="9 10">DSM 14823</strain>
    </source>
</reference>
<dbReference type="GeneID" id="78295124"/>
<dbReference type="GO" id="GO:0016020">
    <property type="term" value="C:membrane"/>
    <property type="evidence" value="ECO:0007669"/>
    <property type="project" value="UniProtKB-SubCell"/>
</dbReference>
<feature type="transmembrane region" description="Helical" evidence="7">
    <location>
        <begin position="415"/>
        <end position="444"/>
    </location>
</feature>
<evidence type="ECO:0000313" key="8">
    <source>
        <dbReference type="EMBL" id="NMD87097.1"/>
    </source>
</evidence>
<keyword evidence="4 7" id="KW-1133">Transmembrane helix</keyword>
<evidence type="ECO:0000256" key="1">
    <source>
        <dbReference type="ARBA" id="ARBA00004141"/>
    </source>
</evidence>
<feature type="region of interest" description="Disordered" evidence="6">
    <location>
        <begin position="311"/>
        <end position="351"/>
    </location>
</feature>
<feature type="transmembrane region" description="Helical" evidence="7">
    <location>
        <begin position="502"/>
        <end position="522"/>
    </location>
</feature>
<dbReference type="EMBL" id="QEKH01000011">
    <property type="protein sequence ID" value="PVY42619.1"/>
    <property type="molecule type" value="Genomic_DNA"/>
</dbReference>
<dbReference type="Proteomes" id="UP000245959">
    <property type="component" value="Unassembled WGS sequence"/>
</dbReference>
<keyword evidence="10" id="KW-1185">Reference proteome</keyword>
<evidence type="ECO:0000313" key="11">
    <source>
        <dbReference type="Proteomes" id="UP000576225"/>
    </source>
</evidence>
<sequence length="656" mass="71689">MMNFSKLSGSVRLRGRLEHSLRNTISGLGSLFRFAGENSEEAAARRTLLALVKSILQSRGPLSEGDLDTLRRILSADHSPFEVEHFVTELRSLHPIPVEEAAPVFLPLPRLEREKILRMLLALAADSTGLDVNHALIYGLGQRLEFTPEELDALTEDVVAQRVRRQKIIRSGAGILVAVIVVAVFILTATLLRSVIFGLIAAYLLLPVEKFFERRLRARKGLGYLFFRLTGWLARPLHSISRRISRKAHDAPEEDAESVQLKAERKLITQAVSMTTGVLVLALLALLLVFSSVTHHYVLNLTNSVKGWTERTFTDPPPEPAVPPVAAPASAPVASPPADSGRQLGFTPSPRETQLAETGAQRLLSQGQLYLEQLRVRFENLPLVRFGLDQISKLLNDESAQRELAGMLLKRTGGIFSFTAGVLGMIGAILADLLLTVFFFLLFLTKLAEFCEKGSSADKQSEYLVRTVFNGNWLPDADEDTIAEAQRIIGGMLLKLRVWVRGYLTLMLVDATVYTTAFFFLGVPYFPILGMLAGCGILLPYIGPILSAMLTVLVTLAVGGSSATGAQLAAIIAVYLIYNGVIEQFILYPAVIGESLGLTTLETIIVVLLGAIFAGIPGMILAIPASSIIKYLVPQIYNCFGELRRAPSSGKDRIHG</sequence>
<comment type="caution">
    <text evidence="9">The sequence shown here is derived from an EMBL/GenBank/DDBJ whole genome shotgun (WGS) entry which is preliminary data.</text>
</comment>
<accession>A0A2U1B1T5</accession>
<keyword evidence="5 7" id="KW-0472">Membrane</keyword>
<name>A0A2U1B1T5_9BACT</name>
<organism evidence="9 10">
    <name type="scientific">Victivallis vadensis</name>
    <dbReference type="NCBI Taxonomy" id="172901"/>
    <lineage>
        <taxon>Bacteria</taxon>
        <taxon>Pseudomonadati</taxon>
        <taxon>Lentisphaerota</taxon>
        <taxon>Lentisphaeria</taxon>
        <taxon>Victivallales</taxon>
        <taxon>Victivallaceae</taxon>
        <taxon>Victivallis</taxon>
    </lineage>
</organism>
<feature type="transmembrane region" description="Helical" evidence="7">
    <location>
        <begin position="168"/>
        <end position="189"/>
    </location>
</feature>
<evidence type="ECO:0000256" key="3">
    <source>
        <dbReference type="ARBA" id="ARBA00022692"/>
    </source>
</evidence>
<feature type="compositionally biased region" description="Low complexity" evidence="6">
    <location>
        <begin position="327"/>
        <end position="338"/>
    </location>
</feature>